<comment type="caution">
    <text evidence="2">The sequence shown here is derived from an EMBL/GenBank/DDBJ whole genome shotgun (WGS) entry which is preliminary data.</text>
</comment>
<gene>
    <name evidence="2" type="ORF">COT25_01675</name>
</gene>
<sequence>MNKNMKILALVGGVIVIAVVIFFSTRTKTINTQNGEVTVSQGTNTVTVNTNAGSLRVGDNVSLPASFPGDVYVIDGDLKVALQLTENNGYSASIETTESIAAVKADYLSHLESDGWTVQSSLDLP</sequence>
<keyword evidence="1" id="KW-0812">Transmembrane</keyword>
<reference evidence="3" key="1">
    <citation type="submission" date="2017-09" db="EMBL/GenBank/DDBJ databases">
        <title>Depth-based differentiation of microbial function through sediment-hosted aquifers and enrichment of novel symbionts in the deep terrestrial subsurface.</title>
        <authorList>
            <person name="Probst A.J."/>
            <person name="Ladd B."/>
            <person name="Jarett J.K."/>
            <person name="Geller-Mcgrath D.E."/>
            <person name="Sieber C.M.K."/>
            <person name="Emerson J.B."/>
            <person name="Anantharaman K."/>
            <person name="Thomas B.C."/>
            <person name="Malmstrom R."/>
            <person name="Stieglmeier M."/>
            <person name="Klingl A."/>
            <person name="Woyke T."/>
            <person name="Ryan C.M."/>
            <person name="Banfield J.F."/>
        </authorList>
    </citation>
    <scope>NUCLEOTIDE SEQUENCE [LARGE SCALE GENOMIC DNA]</scope>
</reference>
<name>A0A2H0YT69_9BACT</name>
<organism evidence="2 3">
    <name type="scientific">Candidatus Kerfeldbacteria bacterium CG08_land_8_20_14_0_20_42_7</name>
    <dbReference type="NCBI Taxonomy" id="2014245"/>
    <lineage>
        <taxon>Bacteria</taxon>
        <taxon>Candidatus Kerfeldiibacteriota</taxon>
    </lineage>
</organism>
<keyword evidence="1" id="KW-0472">Membrane</keyword>
<evidence type="ECO:0000313" key="3">
    <source>
        <dbReference type="Proteomes" id="UP000228711"/>
    </source>
</evidence>
<evidence type="ECO:0000256" key="1">
    <source>
        <dbReference type="SAM" id="Phobius"/>
    </source>
</evidence>
<dbReference type="AlphaFoldDB" id="A0A2H0YT69"/>
<feature type="non-terminal residue" evidence="2">
    <location>
        <position position="125"/>
    </location>
</feature>
<evidence type="ECO:0000313" key="2">
    <source>
        <dbReference type="EMBL" id="PIS41694.1"/>
    </source>
</evidence>
<keyword evidence="1" id="KW-1133">Transmembrane helix</keyword>
<protein>
    <submittedName>
        <fullName evidence="2">Uncharacterized protein</fullName>
    </submittedName>
</protein>
<proteinExistence type="predicted"/>
<dbReference type="Proteomes" id="UP000228711">
    <property type="component" value="Unassembled WGS sequence"/>
</dbReference>
<feature type="transmembrane region" description="Helical" evidence="1">
    <location>
        <begin position="7"/>
        <end position="24"/>
    </location>
</feature>
<dbReference type="EMBL" id="PEXV01000063">
    <property type="protein sequence ID" value="PIS41694.1"/>
    <property type="molecule type" value="Genomic_DNA"/>
</dbReference>
<accession>A0A2H0YT69</accession>